<reference evidence="1" key="1">
    <citation type="submission" date="2024-09" db="EMBL/GenBank/DDBJ databases">
        <authorList>
            <person name="Liu J."/>
        </authorList>
    </citation>
    <scope>NUCLEOTIDE SEQUENCE</scope>
    <source>
        <strain evidence="1">NBU2967</strain>
    </source>
</reference>
<evidence type="ECO:0000313" key="1">
    <source>
        <dbReference type="EMBL" id="MFH6602647.1"/>
    </source>
</evidence>
<dbReference type="EMBL" id="JBHFPV010000001">
    <property type="protein sequence ID" value="MFH6602647.1"/>
    <property type="molecule type" value="Genomic_DNA"/>
</dbReference>
<keyword evidence="2" id="KW-1185">Reference proteome</keyword>
<evidence type="ECO:0000313" key="2">
    <source>
        <dbReference type="Proteomes" id="UP001595191"/>
    </source>
</evidence>
<sequence length="270" mass="30469">MIANFSQYGIKKLFLPITSVVLLVFGSCKDKAQEKPTEAMVEEVGTADGFESIFDGSTLNNWDGDPTYWRVENGSLIGEITPETLLDANTFIIWQGGEPSDFELKLEFRISENGNSGINYRSELLDTIPFALRGYQADIDGKHRYTGQNYEERKRTTLAYRGEKAEISTQENASEPESLRNNVQRNAWQSRKVLESLGHMDSLKTKINNDWNEAHLVVKGNTMQHFINGILMSEVIDNDSVNRNASGKLGMQVHVGPPMKVEYRNISLKQ</sequence>
<dbReference type="Proteomes" id="UP001595191">
    <property type="component" value="Unassembled WGS sequence"/>
</dbReference>
<protein>
    <submittedName>
        <fullName evidence="1">DUF1080 domain-containing protein</fullName>
    </submittedName>
</protein>
<proteinExistence type="predicted"/>
<gene>
    <name evidence="1" type="ORF">ACEZ3G_04105</name>
</gene>
<organism evidence="1 2">
    <name type="scientific">Meishania litoralis</name>
    <dbReference type="NCBI Taxonomy" id="3434685"/>
    <lineage>
        <taxon>Bacteria</taxon>
        <taxon>Pseudomonadati</taxon>
        <taxon>Bacteroidota</taxon>
        <taxon>Flavobacteriia</taxon>
        <taxon>Flavobacteriales</taxon>
        <taxon>Flavobacteriaceae</taxon>
        <taxon>Meishania</taxon>
    </lineage>
</organism>
<name>A0ACC7LGM4_9FLAO</name>
<accession>A0ACC7LGM4</accession>
<comment type="caution">
    <text evidence="1">The sequence shown here is derived from an EMBL/GenBank/DDBJ whole genome shotgun (WGS) entry which is preliminary data.</text>
</comment>